<dbReference type="Pfam" id="PF12222">
    <property type="entry name" value="PNGaseA"/>
    <property type="match status" value="1"/>
</dbReference>
<organism evidence="2 3">
    <name type="scientific">Clathrus columnatus</name>
    <dbReference type="NCBI Taxonomy" id="1419009"/>
    <lineage>
        <taxon>Eukaryota</taxon>
        <taxon>Fungi</taxon>
        <taxon>Dikarya</taxon>
        <taxon>Basidiomycota</taxon>
        <taxon>Agaricomycotina</taxon>
        <taxon>Agaricomycetes</taxon>
        <taxon>Phallomycetidae</taxon>
        <taxon>Phallales</taxon>
        <taxon>Clathraceae</taxon>
        <taxon>Clathrus</taxon>
    </lineage>
</organism>
<dbReference type="Pfam" id="PF25156">
    <property type="entry name" value="PNGase_A_C"/>
    <property type="match status" value="1"/>
</dbReference>
<proteinExistence type="predicted"/>
<protein>
    <recommendedName>
        <fullName evidence="1">Peptide N-acetyl-beta-D-glucosaminyl asparaginase amidase A N-terminal domain-containing protein</fullName>
    </recommendedName>
</protein>
<reference evidence="2" key="1">
    <citation type="submission" date="2021-10" db="EMBL/GenBank/DDBJ databases">
        <title>De novo Genome Assembly of Clathrus columnatus (Basidiomycota, Fungi) Using Illumina and Nanopore Sequence Data.</title>
        <authorList>
            <person name="Ogiso-Tanaka E."/>
            <person name="Itagaki H."/>
            <person name="Hosoya T."/>
            <person name="Hosaka K."/>
        </authorList>
    </citation>
    <scope>NUCLEOTIDE SEQUENCE</scope>
    <source>
        <strain evidence="2">MO-923</strain>
    </source>
</reference>
<name>A0AAV4ZW23_9AGAM</name>
<evidence type="ECO:0000313" key="3">
    <source>
        <dbReference type="Proteomes" id="UP001050691"/>
    </source>
</evidence>
<dbReference type="InterPro" id="IPR056948">
    <property type="entry name" value="PNGaseA_N"/>
</dbReference>
<comment type="caution">
    <text evidence="2">The sequence shown here is derived from an EMBL/GenBank/DDBJ whole genome shotgun (WGS) entry which is preliminary data.</text>
</comment>
<evidence type="ECO:0000313" key="2">
    <source>
        <dbReference type="EMBL" id="GJJ05821.1"/>
    </source>
</evidence>
<dbReference type="InterPro" id="IPR021102">
    <property type="entry name" value="PNGase_A"/>
</dbReference>
<accession>A0AAV4ZW23</accession>
<dbReference type="AlphaFoldDB" id="A0AAV4ZW23"/>
<keyword evidence="3" id="KW-1185">Reference proteome</keyword>
<evidence type="ECO:0000259" key="1">
    <source>
        <dbReference type="Pfam" id="PF12222"/>
    </source>
</evidence>
<dbReference type="PROSITE" id="PS51257">
    <property type="entry name" value="PROKAR_LIPOPROTEIN"/>
    <property type="match status" value="1"/>
</dbReference>
<sequence length="448" mass="49493">MLGNVKARDIPLLSSVQLVHMAFIVSFLIASCRSSTTGSGPLIDFQLTQPPAVPVVRKQYILFVVGSPKQEVDHLLTVELSEILLEIWGNITSTPDGLRITRKLGGGNVELDRNIWWCKTVKVWRTSTPEPTPSGILWTYIKDVTRYIPLFSTPGTLILDLNNLIEPNQNLTGNYNVNLSATFYESSVAHPPAPKANIIFPISNLSPNMANYVSVPPAFSLNITFPTNMVEAYVELYASGNGNEEFWYSNVDNRFLNHLPSGTTFGNGPFREVRLLVDGMIAGVAFPYAVFFTGADVPDAWRPITSYGALDLPTYYIDLTPFVPLLSNGKPHNVTLDVVSAEGNHTINDNWFVSGNIQVVTDTSGKPTTGKITLYDVPEFPVSSTKGVLSHNGDLTVTVNASRQLRIESEIRSGSGKTNTVIWQQDLSYTNLQLYQQNASIQVRFFKE</sequence>
<feature type="domain" description="Peptide N-acetyl-beta-D-glucosaminyl asparaginase amidase A N-terminal" evidence="1">
    <location>
        <begin position="115"/>
        <end position="376"/>
    </location>
</feature>
<dbReference type="Proteomes" id="UP001050691">
    <property type="component" value="Unassembled WGS sequence"/>
</dbReference>
<dbReference type="EMBL" id="BPWL01000001">
    <property type="protein sequence ID" value="GJJ05821.1"/>
    <property type="molecule type" value="Genomic_DNA"/>
</dbReference>
<gene>
    <name evidence="2" type="ORF">Clacol_000008</name>
</gene>
<dbReference type="PANTHER" id="PTHR31104">
    <property type="entry name" value="PEPTIDE-N4-(N-ACETYL-BETA-GLUCOSAMINYL)ASPARAGINE AMIDASE A PROTEIN"/>
    <property type="match status" value="1"/>
</dbReference>